<sequence>MDFGRLLTAMVTPFDKNNRIDLNITSQLVEHLLANGSEGLVVAGTTGGVSHVKS</sequence>
<dbReference type="GO" id="GO:0016829">
    <property type="term" value="F:lyase activity"/>
    <property type="evidence" value="ECO:0007669"/>
    <property type="project" value="UniProtKB-KW"/>
</dbReference>
<gene>
    <name evidence="2" type="ORF">JCM21714_512</name>
</gene>
<dbReference type="AlphaFoldDB" id="W4VDS9"/>
<keyword evidence="1" id="KW-0456">Lyase</keyword>
<comment type="caution">
    <text evidence="2">The sequence shown here is derived from an EMBL/GenBank/DDBJ whole genome shotgun (WGS) entry which is preliminary data.</text>
</comment>
<dbReference type="SUPFAM" id="SSF51569">
    <property type="entry name" value="Aldolase"/>
    <property type="match status" value="1"/>
</dbReference>
<protein>
    <submittedName>
        <fullName evidence="2">Dihydrodipicolinate synthase</fullName>
    </submittedName>
</protein>
<dbReference type="Gene3D" id="3.20.20.70">
    <property type="entry name" value="Aldolase class I"/>
    <property type="match status" value="1"/>
</dbReference>
<dbReference type="eggNOG" id="COG0329">
    <property type="taxonomic scope" value="Bacteria"/>
</dbReference>
<dbReference type="InterPro" id="IPR002220">
    <property type="entry name" value="DapA-like"/>
</dbReference>
<keyword evidence="3" id="KW-1185">Reference proteome</keyword>
<proteinExistence type="predicted"/>
<organism evidence="2 3">
    <name type="scientific">Gracilibacillus boraciitolerans JCM 21714</name>
    <dbReference type="NCBI Taxonomy" id="1298598"/>
    <lineage>
        <taxon>Bacteria</taxon>
        <taxon>Bacillati</taxon>
        <taxon>Bacillota</taxon>
        <taxon>Bacilli</taxon>
        <taxon>Bacillales</taxon>
        <taxon>Bacillaceae</taxon>
        <taxon>Gracilibacillus</taxon>
    </lineage>
</organism>
<dbReference type="InterPro" id="IPR013785">
    <property type="entry name" value="Aldolase_TIM"/>
</dbReference>
<evidence type="ECO:0000313" key="2">
    <source>
        <dbReference type="EMBL" id="GAE91560.1"/>
    </source>
</evidence>
<dbReference type="Proteomes" id="UP000019102">
    <property type="component" value="Unassembled WGS sequence"/>
</dbReference>
<accession>W4VDS9</accession>
<dbReference type="Pfam" id="PF00701">
    <property type="entry name" value="DHDPS"/>
    <property type="match status" value="1"/>
</dbReference>
<dbReference type="EMBL" id="BAVS01000001">
    <property type="protein sequence ID" value="GAE91560.1"/>
    <property type="molecule type" value="Genomic_DNA"/>
</dbReference>
<evidence type="ECO:0000313" key="3">
    <source>
        <dbReference type="Proteomes" id="UP000019102"/>
    </source>
</evidence>
<name>W4VDS9_9BACI</name>
<dbReference type="STRING" id="1298598.JCM21714_512"/>
<reference evidence="2 3" key="1">
    <citation type="journal article" date="2014" name="Genome Announc.">
        <title>Draft Genome Sequence of the Boron-Tolerant and Moderately Halotolerant Bacterium Gracilibacillus boraciitolerans JCM 21714T.</title>
        <authorList>
            <person name="Ahmed I."/>
            <person name="Oshima K."/>
            <person name="Suda W."/>
            <person name="Kitamura K."/>
            <person name="Iida T."/>
            <person name="Ohmori Y."/>
            <person name="Fujiwara T."/>
            <person name="Hattori M."/>
            <person name="Ohkuma M."/>
        </authorList>
    </citation>
    <scope>NUCLEOTIDE SEQUENCE [LARGE SCALE GENOMIC DNA]</scope>
    <source>
        <strain evidence="2 3">JCM 21714</strain>
    </source>
</reference>
<evidence type="ECO:0000256" key="1">
    <source>
        <dbReference type="ARBA" id="ARBA00023239"/>
    </source>
</evidence>